<feature type="compositionally biased region" description="Basic and acidic residues" evidence="1">
    <location>
        <begin position="375"/>
        <end position="398"/>
    </location>
</feature>
<comment type="caution">
    <text evidence="3">The sequence shown here is derived from an EMBL/GenBank/DDBJ whole genome shotgun (WGS) entry which is preliminary data.</text>
</comment>
<dbReference type="InterPro" id="IPR027417">
    <property type="entry name" value="P-loop_NTPase"/>
</dbReference>
<accession>A0AAE0I017</accession>
<evidence type="ECO:0000259" key="2">
    <source>
        <dbReference type="Pfam" id="PF00350"/>
    </source>
</evidence>
<evidence type="ECO:0000313" key="4">
    <source>
        <dbReference type="Proteomes" id="UP001283341"/>
    </source>
</evidence>
<reference evidence="3" key="2">
    <citation type="submission" date="2023-06" db="EMBL/GenBank/DDBJ databases">
        <authorList>
            <consortium name="Lawrence Berkeley National Laboratory"/>
            <person name="Haridas S."/>
            <person name="Hensen N."/>
            <person name="Bonometti L."/>
            <person name="Westerberg I."/>
            <person name="Brannstrom I.O."/>
            <person name="Guillou S."/>
            <person name="Cros-Aarteil S."/>
            <person name="Calhoun S."/>
            <person name="Kuo A."/>
            <person name="Mondo S."/>
            <person name="Pangilinan J."/>
            <person name="Riley R."/>
            <person name="Labutti K."/>
            <person name="Andreopoulos B."/>
            <person name="Lipzen A."/>
            <person name="Chen C."/>
            <person name="Yanf M."/>
            <person name="Daum C."/>
            <person name="Ng V."/>
            <person name="Clum A."/>
            <person name="Steindorff A."/>
            <person name="Ohm R."/>
            <person name="Martin F."/>
            <person name="Silar P."/>
            <person name="Natvig D."/>
            <person name="Lalanne C."/>
            <person name="Gautier V."/>
            <person name="Ament-Velasquez S.L."/>
            <person name="Kruys A."/>
            <person name="Hutchinson M.I."/>
            <person name="Powell A.J."/>
            <person name="Barry K."/>
            <person name="Miller A.N."/>
            <person name="Grigoriev I.V."/>
            <person name="Debuchy R."/>
            <person name="Gladieux P."/>
            <person name="Thoren M.H."/>
            <person name="Johannesson H."/>
        </authorList>
    </citation>
    <scope>NUCLEOTIDE SEQUENCE</scope>
    <source>
        <strain evidence="3">CBS 118394</strain>
    </source>
</reference>
<dbReference type="SUPFAM" id="SSF52540">
    <property type="entry name" value="P-loop containing nucleoside triphosphate hydrolases"/>
    <property type="match status" value="1"/>
</dbReference>
<organism evidence="3 4">
    <name type="scientific">Apodospora peruviana</name>
    <dbReference type="NCBI Taxonomy" id="516989"/>
    <lineage>
        <taxon>Eukaryota</taxon>
        <taxon>Fungi</taxon>
        <taxon>Dikarya</taxon>
        <taxon>Ascomycota</taxon>
        <taxon>Pezizomycotina</taxon>
        <taxon>Sordariomycetes</taxon>
        <taxon>Sordariomycetidae</taxon>
        <taxon>Sordariales</taxon>
        <taxon>Lasiosphaeriaceae</taxon>
        <taxon>Apodospora</taxon>
    </lineage>
</organism>
<gene>
    <name evidence="3" type="ORF">B0H66DRAFT_534337</name>
</gene>
<dbReference type="Gene3D" id="3.40.50.300">
    <property type="entry name" value="P-loop containing nucleotide triphosphate hydrolases"/>
    <property type="match status" value="1"/>
</dbReference>
<dbReference type="Pfam" id="PF00350">
    <property type="entry name" value="Dynamin_N"/>
    <property type="match status" value="1"/>
</dbReference>
<dbReference type="InterPro" id="IPR045063">
    <property type="entry name" value="Dynamin_N"/>
</dbReference>
<dbReference type="PANTHER" id="PTHR36681:SF3">
    <property type="entry name" value="NUCLEAR GTPASE, GERMINAL CENTER-ASSOCIATED, TANDEM DUPLICATE 3"/>
    <property type="match status" value="1"/>
</dbReference>
<evidence type="ECO:0000313" key="3">
    <source>
        <dbReference type="EMBL" id="KAK3316074.1"/>
    </source>
</evidence>
<name>A0AAE0I017_9PEZI</name>
<dbReference type="AlphaFoldDB" id="A0AAE0I017"/>
<feature type="region of interest" description="Disordered" evidence="1">
    <location>
        <begin position="352"/>
        <end position="421"/>
    </location>
</feature>
<feature type="compositionally biased region" description="Basic and acidic residues" evidence="1">
    <location>
        <begin position="352"/>
        <end position="367"/>
    </location>
</feature>
<protein>
    <recommendedName>
        <fullName evidence="2">Dynamin N-terminal domain-containing protein</fullName>
    </recommendedName>
</protein>
<feature type="region of interest" description="Disordered" evidence="1">
    <location>
        <begin position="846"/>
        <end position="883"/>
    </location>
</feature>
<evidence type="ECO:0000256" key="1">
    <source>
        <dbReference type="SAM" id="MobiDB-lite"/>
    </source>
</evidence>
<sequence length="883" mass="100260">MAESAIVGPKPDLVDPNAEFASGMAAKISPHEFESTSSKRLLMPPLSMESSCVAGATGAGKTSLLNVLLEIPELLPASSTEAATATVCRIAWKHDDAPGKEFRAEIAFRSWDDVKEELHEIIQAVDERKKIREGEFNDEDERYELMEELTHTISRGVSTIRALWGLDEADIESMTHTAESILGSNEDIVRHLGTTMLVSSSDAEEFAADVKPHLDSTATTEGSTLWPLIREVNIYVESDILRHGITLVDLPGLSDNIESRAGVAEKYSQIPALTTIVTPAIRAVDERTGAKFHRDSFCVVISKIDDIDPDDFWKGSLQARKDPQLQKYNSGCKELQAQYNSIGKDLRTAAKKRDSADKKYNTAKEKQTANASALREAHIGEEKTKKVTKLNRTEEKTQRQSYALPPRAQRIQQTGGHPQKRQVEIEHQLSGLSSRKKHRCIWIRNENIKERIQSVFSRRQSKLSHAMSESNNYDGSVSIFPVCSTAFRNRLKSKMIFPGFPSKQYSGTPRLRQWLEETTLSMREQHLDALLHTLQRLLHGMDKWSNDQTRGLVKFARGDVESILENSYKMYSQKIKAELNRSAEEIKKLNPLGNRDEKLKSCSATSYKVASKWVYKFPERPEVFKNMSWATYQAILRRGGGPYTGSGFERIQYDFPETIAVPLLKLITEDWVKTFQFKIPLTQEPLAEKVKRAWDQYVREVEKLIQDTVPDMIAYFSDTRHTLQKIQTEMHDRMKAALTDARVIIWPDRNLFARKCSRIATSISTKDNRRWNKSIAKESHCFQENFESVEEFAFSIDKTALDEKTCLQQRMRNLTLMWAARWRVPQHDEESTANKNLDIPVEYIEMAVEDDDNGNVSEGDKSGSESESESESESDVSMGIDDD</sequence>
<dbReference type="Proteomes" id="UP001283341">
    <property type="component" value="Unassembled WGS sequence"/>
</dbReference>
<proteinExistence type="predicted"/>
<feature type="domain" description="Dynamin N-terminal" evidence="2">
    <location>
        <begin position="53"/>
        <end position="288"/>
    </location>
</feature>
<feature type="compositionally biased region" description="Acidic residues" evidence="1">
    <location>
        <begin position="866"/>
        <end position="883"/>
    </location>
</feature>
<reference evidence="3" key="1">
    <citation type="journal article" date="2023" name="Mol. Phylogenet. Evol.">
        <title>Genome-scale phylogeny and comparative genomics of the fungal order Sordariales.</title>
        <authorList>
            <person name="Hensen N."/>
            <person name="Bonometti L."/>
            <person name="Westerberg I."/>
            <person name="Brannstrom I.O."/>
            <person name="Guillou S."/>
            <person name="Cros-Aarteil S."/>
            <person name="Calhoun S."/>
            <person name="Haridas S."/>
            <person name="Kuo A."/>
            <person name="Mondo S."/>
            <person name="Pangilinan J."/>
            <person name="Riley R."/>
            <person name="LaButti K."/>
            <person name="Andreopoulos B."/>
            <person name="Lipzen A."/>
            <person name="Chen C."/>
            <person name="Yan M."/>
            <person name="Daum C."/>
            <person name="Ng V."/>
            <person name="Clum A."/>
            <person name="Steindorff A."/>
            <person name="Ohm R.A."/>
            <person name="Martin F."/>
            <person name="Silar P."/>
            <person name="Natvig D.O."/>
            <person name="Lalanne C."/>
            <person name="Gautier V."/>
            <person name="Ament-Velasquez S.L."/>
            <person name="Kruys A."/>
            <person name="Hutchinson M.I."/>
            <person name="Powell A.J."/>
            <person name="Barry K."/>
            <person name="Miller A.N."/>
            <person name="Grigoriev I.V."/>
            <person name="Debuchy R."/>
            <person name="Gladieux P."/>
            <person name="Hiltunen Thoren M."/>
            <person name="Johannesson H."/>
        </authorList>
    </citation>
    <scope>NUCLEOTIDE SEQUENCE</scope>
    <source>
        <strain evidence="3">CBS 118394</strain>
    </source>
</reference>
<dbReference type="PANTHER" id="PTHR36681">
    <property type="entry name" value="NUCLEAR GTPASE, GERMINAL CENTER-ASSOCIATED, TANDEM DUPLICATE 3"/>
    <property type="match status" value="1"/>
</dbReference>
<keyword evidence="4" id="KW-1185">Reference proteome</keyword>
<dbReference type="EMBL" id="JAUEDM010000005">
    <property type="protein sequence ID" value="KAK3316074.1"/>
    <property type="molecule type" value="Genomic_DNA"/>
</dbReference>